<feature type="transmembrane region" description="Helical" evidence="2">
    <location>
        <begin position="1027"/>
        <end position="1049"/>
    </location>
</feature>
<dbReference type="PANTHER" id="PTHR32063">
    <property type="match status" value="1"/>
</dbReference>
<dbReference type="Gene3D" id="3.30.70.1440">
    <property type="entry name" value="Multidrug efflux transporter AcrB pore domain"/>
    <property type="match status" value="1"/>
</dbReference>
<comment type="caution">
    <text evidence="3">The sequence shown here is derived from an EMBL/GenBank/DDBJ whole genome shotgun (WGS) entry which is preliminary data.</text>
</comment>
<keyword evidence="2" id="KW-0812">Transmembrane</keyword>
<feature type="transmembrane region" description="Helical" evidence="2">
    <location>
        <begin position="976"/>
        <end position="995"/>
    </location>
</feature>
<evidence type="ECO:0000313" key="3">
    <source>
        <dbReference type="EMBL" id="MED1205340.1"/>
    </source>
</evidence>
<dbReference type="Gene3D" id="3.30.70.1320">
    <property type="entry name" value="Multidrug efflux transporter AcrB pore domain like"/>
    <property type="match status" value="2"/>
</dbReference>
<proteinExistence type="predicted"/>
<sequence>MRALTGFSLKNTLFILLVMLLILVGGGISSTNMGIEQYPNVSIPYLSVQIPYIGASSKQVLDDISKPLEEQLSDVDGLQNLYSTSASNGAHLVLEFDLNTDINKAQEEVYQALDRVKLPDNAGDPKVSKLGPTNQPIYTFSISNSSKSSSDISDVVQQKIVPSLSTISGVSNVEVDGTTDKQIFVKVDPNRLNEYNLTLDKVKQALLANNVTAPTGQVTMNGKEMNVQVNHAFKTLDDIRNMNLILVNQNTSGTKDAFNSMGNGLNQVGQSLGTLGEAVKGNTESDALLQKEISLMSAINQLSSQMFQNQTQLAQLKAQPRLASSAQGKQKQAALAKTIAAEQSKISSLQQQVSLIQSQLSQSSKQSADQLNQLGNQPQPKKTQTPGSPAISISTLPLSKIADVSLQVDNGGTYTRLNGKPAVVAAIQPDASGNTADIVQSVKAKLAGLDLPKGYHIATLRDQSIEINHSVHSMVREAIMGAVIASVVTMLFLGNLRTTIVAILSIPLSILATMIVMKAMGYTLNTMTLAGVAVAIGRVVDDSIVVIENIYRKAREAIAGKSLGNEFILDSTQEVGQAITSSTITTIAVFLPMAFVPGIVGKFFAPFAWSVVISIAFSLLIALTIVPILSKLFLAKVKPIEKQDNVLQRFYENVLYWGLQHRWLVVSLAAVLLVGTLALAPRIPVNFFPDEAVQYIDVNTTLPNGTSIDKTNSLAKQLEQKLAGQKQVKSYNTTVNSGTISIQVTLKNHADSTGFQQELKKQTDHLGEGSETMITPVGGSPSSNSFSIIVNGSDSKARTKGAQNIEKALKPIQGVTGITSNIEEQTPQVEVSIDDKKAAAQGVYPGMAASDLHDMLSGTALMNVELQGQTTGLNVGLQSGDMNKISVIANQKVTNMAGQQVAIKDIGSVKQTFAPAAIQRLNQQGYDSLTVMMDSARASKAQQDIKNTLAKMSLPKGVSYSFIGSAEEMKQGFHNLVYAIGFSVILVYLVMMLAFREPLAPLSILFALPFIFVGVIAGILITHESLGIPALVGILMLVGIVVTNAIVLIDKVEQNKKIYEDKTQAIVEAGKIRLRPILMTAIATVGALLPLALSTEGGLISRSLAIVVISGLTASTLLTLIIVPVCYSLLTGRRK</sequence>
<dbReference type="PANTHER" id="PTHR32063:SF0">
    <property type="entry name" value="SWARMING MOTILITY PROTEIN SWRC"/>
    <property type="match status" value="1"/>
</dbReference>
<feature type="transmembrane region" description="Helical" evidence="2">
    <location>
        <begin position="578"/>
        <end position="600"/>
    </location>
</feature>
<name>A0ABU6MLE2_9BACI</name>
<organism evidence="3 4">
    <name type="scientific">Heyndrickxia acidicola</name>
    <dbReference type="NCBI Taxonomy" id="209389"/>
    <lineage>
        <taxon>Bacteria</taxon>
        <taxon>Bacillati</taxon>
        <taxon>Bacillota</taxon>
        <taxon>Bacilli</taxon>
        <taxon>Bacillales</taxon>
        <taxon>Bacillaceae</taxon>
        <taxon>Heyndrickxia</taxon>
    </lineage>
</organism>
<feature type="transmembrane region" description="Helical" evidence="2">
    <location>
        <begin position="606"/>
        <end position="629"/>
    </location>
</feature>
<dbReference type="InterPro" id="IPR027463">
    <property type="entry name" value="AcrB_DN_DC_subdom"/>
</dbReference>
<dbReference type="Gene3D" id="3.30.70.1430">
    <property type="entry name" value="Multidrug efflux transporter AcrB pore domain"/>
    <property type="match status" value="2"/>
</dbReference>
<dbReference type="RefSeq" id="WP_066269370.1">
    <property type="nucleotide sequence ID" value="NZ_JARMAB010000031.1"/>
</dbReference>
<accession>A0ABU6MLE2</accession>
<dbReference type="EMBL" id="JARMAB010000031">
    <property type="protein sequence ID" value="MED1205340.1"/>
    <property type="molecule type" value="Genomic_DNA"/>
</dbReference>
<dbReference type="PRINTS" id="PR00702">
    <property type="entry name" value="ACRIFLAVINRP"/>
</dbReference>
<keyword evidence="2" id="KW-1133">Transmembrane helix</keyword>
<feature type="transmembrane region" description="Helical" evidence="2">
    <location>
        <begin position="1076"/>
        <end position="1093"/>
    </location>
</feature>
<reference evidence="3 4" key="1">
    <citation type="submission" date="2023-03" db="EMBL/GenBank/DDBJ databases">
        <title>Bacillus Genome Sequencing.</title>
        <authorList>
            <person name="Dunlap C."/>
        </authorList>
    </citation>
    <scope>NUCLEOTIDE SEQUENCE [LARGE SCALE GENOMIC DNA]</scope>
    <source>
        <strain evidence="3 4">B-23453</strain>
    </source>
</reference>
<dbReference type="Gene3D" id="1.20.1640.10">
    <property type="entry name" value="Multidrug efflux transporter AcrB transmembrane domain"/>
    <property type="match status" value="3"/>
</dbReference>
<feature type="region of interest" description="Disordered" evidence="1">
    <location>
        <begin position="366"/>
        <end position="390"/>
    </location>
</feature>
<feature type="compositionally biased region" description="Polar residues" evidence="1">
    <location>
        <begin position="368"/>
        <end position="390"/>
    </location>
</feature>
<feature type="transmembrane region" description="Helical" evidence="2">
    <location>
        <begin position="500"/>
        <end position="521"/>
    </location>
</feature>
<dbReference type="Pfam" id="PF00873">
    <property type="entry name" value="ACR_tran"/>
    <property type="match status" value="2"/>
</dbReference>
<evidence type="ECO:0000313" key="4">
    <source>
        <dbReference type="Proteomes" id="UP001341444"/>
    </source>
</evidence>
<dbReference type="Proteomes" id="UP001341444">
    <property type="component" value="Unassembled WGS sequence"/>
</dbReference>
<protein>
    <submittedName>
        <fullName evidence="3">Efflux RND transporter permease subunit</fullName>
    </submittedName>
</protein>
<dbReference type="SUPFAM" id="SSF82866">
    <property type="entry name" value="Multidrug efflux transporter AcrB transmembrane domain"/>
    <property type="match status" value="2"/>
</dbReference>
<dbReference type="SUPFAM" id="SSF82714">
    <property type="entry name" value="Multidrug efflux transporter AcrB TolC docking domain, DN and DC subdomains"/>
    <property type="match status" value="2"/>
</dbReference>
<dbReference type="Gene3D" id="3.30.2090.10">
    <property type="entry name" value="Multidrug efflux transporter AcrB TolC docking domain, DN and DC subdomains"/>
    <property type="match status" value="3"/>
</dbReference>
<evidence type="ECO:0000256" key="2">
    <source>
        <dbReference type="SAM" id="Phobius"/>
    </source>
</evidence>
<feature type="transmembrane region" description="Helical" evidence="2">
    <location>
        <begin position="1105"/>
        <end position="1130"/>
    </location>
</feature>
<gene>
    <name evidence="3" type="ORF">P4T90_20020</name>
</gene>
<keyword evidence="2" id="KW-0472">Membrane</keyword>
<evidence type="ECO:0000256" key="1">
    <source>
        <dbReference type="SAM" id="MobiDB-lite"/>
    </source>
</evidence>
<dbReference type="InterPro" id="IPR001036">
    <property type="entry name" value="Acrflvin-R"/>
</dbReference>
<feature type="transmembrane region" description="Helical" evidence="2">
    <location>
        <begin position="663"/>
        <end position="680"/>
    </location>
</feature>
<dbReference type="SUPFAM" id="SSF82693">
    <property type="entry name" value="Multidrug efflux transporter AcrB pore domain, PN1, PN2, PC1 and PC2 subdomains"/>
    <property type="match status" value="2"/>
</dbReference>
<keyword evidence="4" id="KW-1185">Reference proteome</keyword>
<feature type="transmembrane region" description="Helical" evidence="2">
    <location>
        <begin position="1002"/>
        <end position="1021"/>
    </location>
</feature>